<organism evidence="9">
    <name type="scientific">candidate division WOR-3 bacterium</name>
    <dbReference type="NCBI Taxonomy" id="2052148"/>
    <lineage>
        <taxon>Bacteria</taxon>
        <taxon>Bacteria division WOR-3</taxon>
    </lineage>
</organism>
<dbReference type="NCBIfam" id="NF009070">
    <property type="entry name" value="PRK12405.1"/>
    <property type="match status" value="1"/>
</dbReference>
<dbReference type="InterPro" id="IPR010968">
    <property type="entry name" value="RnfE"/>
</dbReference>
<comment type="similarity">
    <text evidence="8">Belongs to the NqrDE/RnfAE family.</text>
</comment>
<proteinExistence type="inferred from homology"/>
<feature type="transmembrane region" description="Helical" evidence="8">
    <location>
        <begin position="74"/>
        <end position="91"/>
    </location>
</feature>
<evidence type="ECO:0000256" key="4">
    <source>
        <dbReference type="ARBA" id="ARBA00022967"/>
    </source>
</evidence>
<dbReference type="NCBIfam" id="TIGR01948">
    <property type="entry name" value="rnfE"/>
    <property type="match status" value="1"/>
</dbReference>
<evidence type="ECO:0000256" key="1">
    <source>
        <dbReference type="ARBA" id="ARBA00004127"/>
    </source>
</evidence>
<comment type="subcellular location">
    <subcellularLocation>
        <location evidence="8">Cell membrane</location>
        <topology evidence="8">Multi-pass membrane protein</topology>
    </subcellularLocation>
    <subcellularLocation>
        <location evidence="1">Endomembrane system</location>
        <topology evidence="1">Multi-pass membrane protein</topology>
    </subcellularLocation>
</comment>
<dbReference type="PANTHER" id="PTHR30586">
    <property type="entry name" value="ELECTRON TRANSPORT COMPLEX PROTEIN RNFE"/>
    <property type="match status" value="1"/>
</dbReference>
<dbReference type="Pfam" id="PF02508">
    <property type="entry name" value="Rnf-Nqr"/>
    <property type="match status" value="1"/>
</dbReference>
<dbReference type="PIRSF" id="PIRSF006102">
    <property type="entry name" value="NQR_DE"/>
    <property type="match status" value="1"/>
</dbReference>
<evidence type="ECO:0000256" key="8">
    <source>
        <dbReference type="HAMAP-Rule" id="MF_00478"/>
    </source>
</evidence>
<feature type="transmembrane region" description="Helical" evidence="8">
    <location>
        <begin position="97"/>
        <end position="118"/>
    </location>
</feature>
<comment type="caution">
    <text evidence="9">The sequence shown here is derived from an EMBL/GenBank/DDBJ whole genome shotgun (WGS) entry which is preliminary data.</text>
</comment>
<evidence type="ECO:0000256" key="6">
    <source>
        <dbReference type="ARBA" id="ARBA00022989"/>
    </source>
</evidence>
<evidence type="ECO:0000256" key="7">
    <source>
        <dbReference type="ARBA" id="ARBA00023136"/>
    </source>
</evidence>
<dbReference type="AlphaFoldDB" id="A0A7C6EG10"/>
<accession>A0A7C6EG10</accession>
<feature type="transmembrane region" description="Helical" evidence="8">
    <location>
        <begin position="44"/>
        <end position="62"/>
    </location>
</feature>
<dbReference type="InterPro" id="IPR003667">
    <property type="entry name" value="NqrDE/RnfAE"/>
</dbReference>
<gene>
    <name evidence="8" type="primary">rnfE</name>
    <name evidence="9" type="ORF">ENW73_04665</name>
</gene>
<dbReference type="PANTHER" id="PTHR30586:SF0">
    <property type="entry name" value="ION-TRANSLOCATING OXIDOREDUCTASE COMPLEX SUBUNIT E"/>
    <property type="match status" value="1"/>
</dbReference>
<keyword evidence="5 8" id="KW-0249">Electron transport</keyword>
<keyword evidence="3 8" id="KW-0812">Transmembrane</keyword>
<dbReference type="GO" id="GO:0022900">
    <property type="term" value="P:electron transport chain"/>
    <property type="evidence" value="ECO:0007669"/>
    <property type="project" value="UniProtKB-UniRule"/>
</dbReference>
<keyword evidence="2 8" id="KW-0813">Transport</keyword>
<feature type="transmembrane region" description="Helical" evidence="8">
    <location>
        <begin position="173"/>
        <end position="195"/>
    </location>
</feature>
<keyword evidence="4 8" id="KW-1278">Translocase</keyword>
<sequence>MNKKSSRLKYLTNGIILENPTLILMIGLCPTLATSITVRDGLGMAAAASFVIIGSNVVASLLRRLIPATVRIPIFIIIISTFVTLVDYILQAYEPGLYQVLGVFVPLIVVNCIVLGRVEAFAYKHNVLDSMLDGMGKSLGFTLVLFVMGTIREVLGSGTFWGRPVTPAWFRQYPILLMILPPGAFILIGILKALLNKLMKPGS</sequence>
<dbReference type="HAMAP" id="MF_00478">
    <property type="entry name" value="RsxE_RnfE"/>
    <property type="match status" value="1"/>
</dbReference>
<evidence type="ECO:0000256" key="3">
    <source>
        <dbReference type="ARBA" id="ARBA00022692"/>
    </source>
</evidence>
<dbReference type="GO" id="GO:0005886">
    <property type="term" value="C:plasma membrane"/>
    <property type="evidence" value="ECO:0007669"/>
    <property type="project" value="UniProtKB-SubCell"/>
</dbReference>
<keyword evidence="6 8" id="KW-1133">Transmembrane helix</keyword>
<keyword evidence="8" id="KW-1003">Cell membrane</keyword>
<dbReference type="GO" id="GO:0012505">
    <property type="term" value="C:endomembrane system"/>
    <property type="evidence" value="ECO:0007669"/>
    <property type="project" value="UniProtKB-SubCell"/>
</dbReference>
<comment type="function">
    <text evidence="8">Part of a membrane-bound complex that couples electron transfer with translocation of ions across the membrane.</text>
</comment>
<reference evidence="9" key="1">
    <citation type="journal article" date="2020" name="mSystems">
        <title>Genome- and Community-Level Interaction Insights into Carbon Utilization and Element Cycling Functions of Hydrothermarchaeota in Hydrothermal Sediment.</title>
        <authorList>
            <person name="Zhou Z."/>
            <person name="Liu Y."/>
            <person name="Xu W."/>
            <person name="Pan J."/>
            <person name="Luo Z.H."/>
            <person name="Li M."/>
        </authorList>
    </citation>
    <scope>NUCLEOTIDE SEQUENCE [LARGE SCALE GENOMIC DNA]</scope>
    <source>
        <strain evidence="9">SpSt-876</strain>
    </source>
</reference>
<feature type="transmembrane region" description="Helical" evidence="8">
    <location>
        <begin position="21"/>
        <end position="38"/>
    </location>
</feature>
<keyword evidence="7 8" id="KW-0472">Membrane</keyword>
<protein>
    <recommendedName>
        <fullName evidence="8">Ion-translocating oxidoreductase complex subunit E</fullName>
        <ecNumber evidence="8">7.-.-.-</ecNumber>
    </recommendedName>
    <alternativeName>
        <fullName evidence="8">Rnf electron transport complex subunit E</fullName>
    </alternativeName>
</protein>
<comment type="subunit">
    <text evidence="8">The complex is composed of six subunits: RnfA, RnfB, RnfC, RnfD, RnfE and RnfG.</text>
</comment>
<evidence type="ECO:0000256" key="5">
    <source>
        <dbReference type="ARBA" id="ARBA00022982"/>
    </source>
</evidence>
<dbReference type="EMBL" id="DTLI01000123">
    <property type="protein sequence ID" value="HHS52143.1"/>
    <property type="molecule type" value="Genomic_DNA"/>
</dbReference>
<name>A0A7C6EG10_UNCW3</name>
<evidence type="ECO:0000256" key="2">
    <source>
        <dbReference type="ARBA" id="ARBA00022448"/>
    </source>
</evidence>
<feature type="transmembrane region" description="Helical" evidence="8">
    <location>
        <begin position="139"/>
        <end position="161"/>
    </location>
</feature>
<evidence type="ECO:0000313" key="9">
    <source>
        <dbReference type="EMBL" id="HHS52143.1"/>
    </source>
</evidence>
<dbReference type="EC" id="7.-.-.-" evidence="8"/>